<evidence type="ECO:0000256" key="1">
    <source>
        <dbReference type="ARBA" id="ARBA00023015"/>
    </source>
</evidence>
<dbReference type="PANTHER" id="PTHR42756">
    <property type="entry name" value="TRANSCRIPTIONAL REGULATOR, MARR"/>
    <property type="match status" value="1"/>
</dbReference>
<dbReference type="Proteomes" id="UP000219565">
    <property type="component" value="Unassembled WGS sequence"/>
</dbReference>
<evidence type="ECO:0000313" key="6">
    <source>
        <dbReference type="Proteomes" id="UP000219565"/>
    </source>
</evidence>
<proteinExistence type="predicted"/>
<dbReference type="PROSITE" id="PS50995">
    <property type="entry name" value="HTH_MARR_2"/>
    <property type="match status" value="1"/>
</dbReference>
<gene>
    <name evidence="5" type="ORF">SAMN04244553_0023</name>
</gene>
<keyword evidence="3" id="KW-0804">Transcription</keyword>
<dbReference type="PANTHER" id="PTHR42756:SF1">
    <property type="entry name" value="TRANSCRIPTIONAL REPRESSOR OF EMRAB OPERON"/>
    <property type="match status" value="1"/>
</dbReference>
<evidence type="ECO:0000259" key="4">
    <source>
        <dbReference type="PROSITE" id="PS50995"/>
    </source>
</evidence>
<dbReference type="InterPro" id="IPR036390">
    <property type="entry name" value="WH_DNA-bd_sf"/>
</dbReference>
<dbReference type="STRING" id="1379680.GCA_001612615_06843"/>
<dbReference type="RefSeq" id="WP_245910658.1">
    <property type="nucleotide sequence ID" value="NZ_OBEG01000010.1"/>
</dbReference>
<dbReference type="GO" id="GO:0003700">
    <property type="term" value="F:DNA-binding transcription factor activity"/>
    <property type="evidence" value="ECO:0007669"/>
    <property type="project" value="InterPro"/>
</dbReference>
<keyword evidence="2 5" id="KW-0238">DNA-binding</keyword>
<dbReference type="Pfam" id="PF12802">
    <property type="entry name" value="MarR_2"/>
    <property type="match status" value="1"/>
</dbReference>
<dbReference type="SMART" id="SM00347">
    <property type="entry name" value="HTH_MARR"/>
    <property type="match status" value="1"/>
</dbReference>
<protein>
    <submittedName>
        <fullName evidence="5">DNA-binding transcriptional regulator, MarR family</fullName>
    </submittedName>
</protein>
<evidence type="ECO:0000313" key="5">
    <source>
        <dbReference type="EMBL" id="SNY89709.1"/>
    </source>
</evidence>
<dbReference type="Gene3D" id="1.10.10.10">
    <property type="entry name" value="Winged helix-like DNA-binding domain superfamily/Winged helix DNA-binding domain"/>
    <property type="match status" value="1"/>
</dbReference>
<dbReference type="SUPFAM" id="SSF46785">
    <property type="entry name" value="Winged helix' DNA-binding domain"/>
    <property type="match status" value="1"/>
</dbReference>
<accession>A0A285LXQ1</accession>
<dbReference type="EMBL" id="OBEG01000010">
    <property type="protein sequence ID" value="SNY89709.1"/>
    <property type="molecule type" value="Genomic_DNA"/>
</dbReference>
<dbReference type="PRINTS" id="PR00598">
    <property type="entry name" value="HTHMARR"/>
</dbReference>
<feature type="domain" description="HTH marR-type" evidence="4">
    <location>
        <begin position="9"/>
        <end position="145"/>
    </location>
</feature>
<sequence>MSNDHAAQRERLAAGLLSYGASFAELGRRFAAELGVHSTDAFALLEIASAESLGTPISPALLSKRIALTSGAMSSLLNRLEDAGYITRTREHTDRRVVTLRASAQVKERADEFFRPCNERQDAILAEYPPEILNQFETLLRRLTASLTS</sequence>
<name>A0A285LXQ1_9NOCA</name>
<keyword evidence="1" id="KW-0805">Transcription regulation</keyword>
<dbReference type="GO" id="GO:0003677">
    <property type="term" value="F:DNA binding"/>
    <property type="evidence" value="ECO:0007669"/>
    <property type="project" value="UniProtKB-KW"/>
</dbReference>
<reference evidence="5 6" key="1">
    <citation type="submission" date="2017-09" db="EMBL/GenBank/DDBJ databases">
        <authorList>
            <person name="Ehlers B."/>
            <person name="Leendertz F.H."/>
        </authorList>
    </citation>
    <scope>NUCLEOTIDE SEQUENCE [LARGE SCALE GENOMIC DNA]</scope>
    <source>
        <strain evidence="5 6">DSM 45537</strain>
    </source>
</reference>
<keyword evidence="6" id="KW-1185">Reference proteome</keyword>
<organism evidence="5 6">
    <name type="scientific">Nocardia amikacinitolerans</name>
    <dbReference type="NCBI Taxonomy" id="756689"/>
    <lineage>
        <taxon>Bacteria</taxon>
        <taxon>Bacillati</taxon>
        <taxon>Actinomycetota</taxon>
        <taxon>Actinomycetes</taxon>
        <taxon>Mycobacteriales</taxon>
        <taxon>Nocardiaceae</taxon>
        <taxon>Nocardia</taxon>
    </lineage>
</organism>
<dbReference type="AlphaFoldDB" id="A0A285LXQ1"/>
<dbReference type="InterPro" id="IPR036388">
    <property type="entry name" value="WH-like_DNA-bd_sf"/>
</dbReference>
<evidence type="ECO:0000256" key="3">
    <source>
        <dbReference type="ARBA" id="ARBA00023163"/>
    </source>
</evidence>
<evidence type="ECO:0000256" key="2">
    <source>
        <dbReference type="ARBA" id="ARBA00023125"/>
    </source>
</evidence>
<dbReference type="InterPro" id="IPR000835">
    <property type="entry name" value="HTH_MarR-typ"/>
</dbReference>